<dbReference type="Gene3D" id="3.40.50.10880">
    <property type="entry name" value="Uncharacterised protein PF01937, DUF89, domain 3"/>
    <property type="match status" value="1"/>
</dbReference>
<proteinExistence type="predicted"/>
<dbReference type="InterPro" id="IPR036075">
    <property type="entry name" value="ARMT-1-like_metal-bd_sf"/>
</dbReference>
<name>L8JH29_9GAMM</name>
<dbReference type="EMBL" id="AMZO01000006">
    <property type="protein sequence ID" value="ELR66804.1"/>
    <property type="molecule type" value="Genomic_DNA"/>
</dbReference>
<evidence type="ECO:0000259" key="1">
    <source>
        <dbReference type="Pfam" id="PF01937"/>
    </source>
</evidence>
<dbReference type="PIRSF" id="PIRSF006593">
    <property type="entry name" value="UCP006593"/>
    <property type="match status" value="1"/>
</dbReference>
<protein>
    <recommendedName>
        <fullName evidence="1">Damage-control phosphatase ARMT1-like metal-binding domain-containing protein</fullName>
    </recommendedName>
</protein>
<reference evidence="2 3" key="1">
    <citation type="submission" date="2012-12" db="EMBL/GenBank/DDBJ databases">
        <title>Genome Assembly of Photobacterium sp. AK15.</title>
        <authorList>
            <person name="Khatri I."/>
            <person name="Vaidya B."/>
            <person name="Srinivas T.N.R."/>
            <person name="Subramanian S."/>
            <person name="Pinnaka A."/>
        </authorList>
    </citation>
    <scope>NUCLEOTIDE SEQUENCE [LARGE SCALE GENOMIC DNA]</scope>
    <source>
        <strain evidence="2 3">AK15</strain>
    </source>
</reference>
<dbReference type="PATRIC" id="fig|1056511.3.peg.1331"/>
<evidence type="ECO:0000313" key="3">
    <source>
        <dbReference type="Proteomes" id="UP000011134"/>
    </source>
</evidence>
<dbReference type="Pfam" id="PF01937">
    <property type="entry name" value="ARMT1-like_dom"/>
    <property type="match status" value="1"/>
</dbReference>
<organism evidence="2 3">
    <name type="scientific">Photobacterium marinum</name>
    <dbReference type="NCBI Taxonomy" id="1056511"/>
    <lineage>
        <taxon>Bacteria</taxon>
        <taxon>Pseudomonadati</taxon>
        <taxon>Pseudomonadota</taxon>
        <taxon>Gammaproteobacteria</taxon>
        <taxon>Vibrionales</taxon>
        <taxon>Vibrionaceae</taxon>
        <taxon>Photobacterium</taxon>
    </lineage>
</organism>
<gene>
    <name evidence="2" type="ORF">C942_04502</name>
</gene>
<dbReference type="InterPro" id="IPR014444">
    <property type="entry name" value="PH1575-like"/>
</dbReference>
<keyword evidence="3" id="KW-1185">Reference proteome</keyword>
<dbReference type="InterPro" id="IPR002791">
    <property type="entry name" value="ARMT1-like_metal-bd"/>
</dbReference>
<comment type="caution">
    <text evidence="2">The sequence shown here is derived from an EMBL/GenBank/DDBJ whole genome shotgun (WGS) entry which is preliminary data.</text>
</comment>
<sequence>MRQALEAGRRISDDEQLIGNALRRISRQIADFDLSLSPPEMGQRIHRILRQEVGCDDPYLEIKQQSTQVALSLVPRVTKQLQASEDPFELALRFAIAGNILDFALLSVWDDERINDSFEKANSHPIDTKMVNQLKQKLQQAGNVLILADNAGETVLDRFLIEQLPKHLKVTYVVKGSPVINDAVEADAIEAGIDQFASIIDNGTDGPGTILHHCSDSFKAAFDAADIIIAKGQANFETLNTVDREVFLLTQIKCGVIADAYNYQVGDWIVTSTTELAKSAGRGV</sequence>
<dbReference type="AlphaFoldDB" id="L8JH29"/>
<dbReference type="Gene3D" id="1.10.285.20">
    <property type="entry name" value="Uncharacterised protein PF01937, DUF89, domain 2"/>
    <property type="match status" value="1"/>
</dbReference>
<feature type="domain" description="Damage-control phosphatase ARMT1-like metal-binding" evidence="1">
    <location>
        <begin position="2"/>
        <end position="266"/>
    </location>
</feature>
<dbReference type="Proteomes" id="UP000011134">
    <property type="component" value="Unassembled WGS sequence"/>
</dbReference>
<evidence type="ECO:0000313" key="2">
    <source>
        <dbReference type="EMBL" id="ELR66804.1"/>
    </source>
</evidence>
<accession>L8JH29</accession>
<dbReference type="SUPFAM" id="SSF111321">
    <property type="entry name" value="AF1104-like"/>
    <property type="match status" value="1"/>
</dbReference>